<dbReference type="PROSITE" id="PS51384">
    <property type="entry name" value="FAD_FR"/>
    <property type="match status" value="1"/>
</dbReference>
<dbReference type="SUPFAM" id="SSF52343">
    <property type="entry name" value="Ferredoxin reductase-like, C-terminal NADP-linked domain"/>
    <property type="match status" value="1"/>
</dbReference>
<evidence type="ECO:0000256" key="9">
    <source>
        <dbReference type="ARBA" id="ARBA00034078"/>
    </source>
</evidence>
<keyword evidence="1" id="KW-0813">Transport</keyword>
<dbReference type="PANTHER" id="PTHR43513">
    <property type="entry name" value="DIHYDROOROTATE DEHYDROGENASE B (NAD(+)), ELECTRON TRANSFER SUBUNIT"/>
    <property type="match status" value="1"/>
</dbReference>
<dbReference type="Pfam" id="PF10418">
    <property type="entry name" value="DHODB_Fe-S_bind"/>
    <property type="match status" value="1"/>
</dbReference>
<evidence type="ECO:0000313" key="11">
    <source>
        <dbReference type="EMBL" id="MBT1070507.1"/>
    </source>
</evidence>
<dbReference type="InterPro" id="IPR012165">
    <property type="entry name" value="Cyt_c3_hydrogenase_gsu"/>
</dbReference>
<evidence type="ECO:0000313" key="12">
    <source>
        <dbReference type="Proteomes" id="UP000784128"/>
    </source>
</evidence>
<dbReference type="PRINTS" id="PR00410">
    <property type="entry name" value="PHEHYDRXLASE"/>
</dbReference>
<organism evidence="11 12">
    <name type="scientific">Pelotalea chapellei</name>
    <dbReference type="NCBI Taxonomy" id="44671"/>
    <lineage>
        <taxon>Bacteria</taxon>
        <taxon>Pseudomonadati</taxon>
        <taxon>Thermodesulfobacteriota</taxon>
        <taxon>Desulfuromonadia</taxon>
        <taxon>Geobacterales</taxon>
        <taxon>Geobacteraceae</taxon>
        <taxon>Pelotalea</taxon>
    </lineage>
</organism>
<dbReference type="Pfam" id="PF00175">
    <property type="entry name" value="NAD_binding_1"/>
    <property type="match status" value="1"/>
</dbReference>
<dbReference type="CDD" id="cd06221">
    <property type="entry name" value="sulfite_reductase_like"/>
    <property type="match status" value="1"/>
</dbReference>
<evidence type="ECO:0000256" key="4">
    <source>
        <dbReference type="ARBA" id="ARBA00022723"/>
    </source>
</evidence>
<keyword evidence="12" id="KW-1185">Reference proteome</keyword>
<dbReference type="SUPFAM" id="SSF63380">
    <property type="entry name" value="Riboflavin synthase domain-like"/>
    <property type="match status" value="1"/>
</dbReference>
<reference evidence="11 12" key="1">
    <citation type="submission" date="2021-05" db="EMBL/GenBank/DDBJ databases">
        <title>The draft genome of Geobacter chapellei DSM 13688.</title>
        <authorList>
            <person name="Xu Z."/>
            <person name="Masuda Y."/>
            <person name="Itoh H."/>
            <person name="Senoo K."/>
        </authorList>
    </citation>
    <scope>NUCLEOTIDE SEQUENCE [LARGE SCALE GENOMIC DNA]</scope>
    <source>
        <strain evidence="11 12">DSM 13688</strain>
    </source>
</reference>
<evidence type="ECO:0000256" key="8">
    <source>
        <dbReference type="ARBA" id="ARBA00023014"/>
    </source>
</evidence>
<dbReference type="InterPro" id="IPR017938">
    <property type="entry name" value="Riboflavin_synthase-like_b-brl"/>
</dbReference>
<proteinExistence type="predicted"/>
<evidence type="ECO:0000256" key="5">
    <source>
        <dbReference type="ARBA" id="ARBA00022827"/>
    </source>
</evidence>
<dbReference type="InterPro" id="IPR039261">
    <property type="entry name" value="FNR_nucleotide-bd"/>
</dbReference>
<dbReference type="InterPro" id="IPR037117">
    <property type="entry name" value="Dihydroorotate_DH_ele_sf"/>
</dbReference>
<dbReference type="EMBL" id="JAHDYS010000001">
    <property type="protein sequence ID" value="MBT1070507.1"/>
    <property type="molecule type" value="Genomic_DNA"/>
</dbReference>
<evidence type="ECO:0000256" key="1">
    <source>
        <dbReference type="ARBA" id="ARBA00022448"/>
    </source>
</evidence>
<name>A0ABS5U4E1_9BACT</name>
<dbReference type="InterPro" id="IPR017927">
    <property type="entry name" value="FAD-bd_FR_type"/>
</dbReference>
<dbReference type="PIRSF" id="PIRSF006816">
    <property type="entry name" value="Cyc3_hyd_g"/>
    <property type="match status" value="1"/>
</dbReference>
<dbReference type="InterPro" id="IPR001433">
    <property type="entry name" value="OxRdtase_FAD/NAD-bd"/>
</dbReference>
<dbReference type="Proteomes" id="UP000784128">
    <property type="component" value="Unassembled WGS sequence"/>
</dbReference>
<sequence length="282" mass="30669">MSSSADGTTASLYVPVDCEIIAVSDLTPHEKLFRLRLKNGAPLGHLPGQFVQVSLLGWEEAPISVASSPTRTDYFEMGIRRTGSLTSAMHELTAGDLIGVRGPFGRPFELPKLRGHDLLLISGGCGLAPLRSLIHYCEDRPEEFGALTILYGAKSPGDVLFKDDFALWETSARFACSRTVDQVPEGDCYSGGVGLITSLIPPLEIDPHRTVAVLVGPPVMYRAVIAELKKKGLSSDRIVVSLERHMRCGVGKCGHCTIEHLYCCQDGPVFWLNEIEHLRGAL</sequence>
<evidence type="ECO:0000256" key="6">
    <source>
        <dbReference type="ARBA" id="ARBA00022982"/>
    </source>
</evidence>
<keyword evidence="3" id="KW-0001">2Fe-2S</keyword>
<dbReference type="InterPro" id="IPR050353">
    <property type="entry name" value="PyrK_electron_transfer"/>
</dbReference>
<dbReference type="InterPro" id="IPR019480">
    <property type="entry name" value="Dihydroorotate_DH_Fe-S-bd"/>
</dbReference>
<evidence type="ECO:0000256" key="7">
    <source>
        <dbReference type="ARBA" id="ARBA00023004"/>
    </source>
</evidence>
<dbReference type="InterPro" id="IPR008333">
    <property type="entry name" value="Cbr1-like_FAD-bd_dom"/>
</dbReference>
<dbReference type="RefSeq" id="WP_214296202.1">
    <property type="nucleotide sequence ID" value="NZ_JAHDYS010000001.1"/>
</dbReference>
<evidence type="ECO:0000259" key="10">
    <source>
        <dbReference type="PROSITE" id="PS51384"/>
    </source>
</evidence>
<feature type="domain" description="FAD-binding FR-type" evidence="10">
    <location>
        <begin position="13"/>
        <end position="110"/>
    </location>
</feature>
<dbReference type="Gene3D" id="2.10.240.10">
    <property type="entry name" value="Dihydroorotate dehydrogenase, electron transfer subunit"/>
    <property type="match status" value="1"/>
</dbReference>
<dbReference type="Gene3D" id="3.40.50.80">
    <property type="entry name" value="Nucleotide-binding domain of ferredoxin-NADP reductase (FNR) module"/>
    <property type="match status" value="1"/>
</dbReference>
<gene>
    <name evidence="11" type="ORF">KJB30_01795</name>
</gene>
<keyword evidence="2" id="KW-0285">Flavoprotein</keyword>
<evidence type="ECO:0000256" key="3">
    <source>
        <dbReference type="ARBA" id="ARBA00022714"/>
    </source>
</evidence>
<comment type="cofactor">
    <cofactor evidence="9">
        <name>[2Fe-2S] cluster</name>
        <dbReference type="ChEBI" id="CHEBI:190135"/>
    </cofactor>
</comment>
<keyword evidence="4" id="KW-0479">Metal-binding</keyword>
<comment type="caution">
    <text evidence="11">The sequence shown here is derived from an EMBL/GenBank/DDBJ whole genome shotgun (WGS) entry which is preliminary data.</text>
</comment>
<keyword evidence="5" id="KW-0274">FAD</keyword>
<dbReference type="PANTHER" id="PTHR43513:SF1">
    <property type="entry name" value="ANAEROBIC SULFITE REDUCTASE SUBUNIT B"/>
    <property type="match status" value="1"/>
</dbReference>
<keyword evidence="6" id="KW-0249">Electron transport</keyword>
<dbReference type="Gene3D" id="2.40.30.10">
    <property type="entry name" value="Translation factors"/>
    <property type="match status" value="1"/>
</dbReference>
<keyword evidence="7" id="KW-0408">Iron</keyword>
<dbReference type="Pfam" id="PF00970">
    <property type="entry name" value="FAD_binding_6"/>
    <property type="match status" value="1"/>
</dbReference>
<keyword evidence="8" id="KW-0411">Iron-sulfur</keyword>
<accession>A0ABS5U4E1</accession>
<protein>
    <submittedName>
        <fullName evidence="11">FAD/NAD(P)-binding protein</fullName>
    </submittedName>
</protein>
<evidence type="ECO:0000256" key="2">
    <source>
        <dbReference type="ARBA" id="ARBA00022630"/>
    </source>
</evidence>